<organism evidence="1 2">
    <name type="scientific">Pseudomonas abietaniphila</name>
    <dbReference type="NCBI Taxonomy" id="89065"/>
    <lineage>
        <taxon>Bacteria</taxon>
        <taxon>Pseudomonadati</taxon>
        <taxon>Pseudomonadota</taxon>
        <taxon>Gammaproteobacteria</taxon>
        <taxon>Pseudomonadales</taxon>
        <taxon>Pseudomonadaceae</taxon>
        <taxon>Pseudomonas</taxon>
    </lineage>
</organism>
<dbReference type="EMBL" id="FNCO01000009">
    <property type="protein sequence ID" value="SDH91401.1"/>
    <property type="molecule type" value="Genomic_DNA"/>
</dbReference>
<name>A0A1G8GAV0_9PSED</name>
<protein>
    <submittedName>
        <fullName evidence="1">Uncharacterized protein</fullName>
    </submittedName>
</protein>
<evidence type="ECO:0000313" key="2">
    <source>
        <dbReference type="Proteomes" id="UP000182894"/>
    </source>
</evidence>
<dbReference type="Proteomes" id="UP000182894">
    <property type="component" value="Unassembled WGS sequence"/>
</dbReference>
<reference evidence="2" key="1">
    <citation type="submission" date="2016-10" db="EMBL/GenBank/DDBJ databases">
        <authorList>
            <person name="Varghese N."/>
            <person name="Submissions S."/>
        </authorList>
    </citation>
    <scope>NUCLEOTIDE SEQUENCE [LARGE SCALE GENOMIC DNA]</scope>
    <source>
        <strain evidence="2">ATCC 700689</strain>
    </source>
</reference>
<evidence type="ECO:0000313" key="1">
    <source>
        <dbReference type="EMBL" id="SDH91401.1"/>
    </source>
</evidence>
<keyword evidence="2" id="KW-1185">Reference proteome</keyword>
<accession>A0A1G8GAV0</accession>
<dbReference type="STRING" id="89065.SAMN05216605_10969"/>
<proteinExistence type="predicted"/>
<sequence length="30" mass="3466">MAFPAELFLTRGARDDGMRDKVPHLHELNQ</sequence>
<gene>
    <name evidence="1" type="ORF">SAMN05216605_10969</name>
</gene>
<dbReference type="AlphaFoldDB" id="A0A1G8GAV0"/>